<keyword evidence="3" id="KW-0057">Aromatic amino acid biosynthesis</keyword>
<dbReference type="Gene3D" id="3.40.50.720">
    <property type="entry name" value="NAD(P)-binding Rossmann-like Domain"/>
    <property type="match status" value="1"/>
</dbReference>
<dbReference type="AlphaFoldDB" id="A0A3G9IUX9"/>
<dbReference type="GO" id="GO:0070403">
    <property type="term" value="F:NAD+ binding"/>
    <property type="evidence" value="ECO:0007669"/>
    <property type="project" value="InterPro"/>
</dbReference>
<dbReference type="EMBL" id="AP019307">
    <property type="protein sequence ID" value="BBH16043.1"/>
    <property type="molecule type" value="Genomic_DNA"/>
</dbReference>
<comment type="similarity">
    <text evidence="1">Belongs to the prephenate/arogenate dehydrogenase family.</text>
</comment>
<sequence>MPDTLLTGPVEIIGVGLLGASLGLALRRQGVEVLLTDVNPDHLRTASGLGAGRPRTADDLPELVVVAVPPTYLGETIRRALDETDAVVTDVGSVKMAPLKAVADHIDVARYVGSHPMAGTERSGPLSATADLFEGRPWAVAPHVGSDPEAILLVEALARLVGAVPKRFDPEDHDEAVARISHLPHLMAAVVAGGLVDAPDRHVELSGPGVRDVTRVAGGSAELYSQILTNNPEPLIEFLTRARRDLAHVIDALRGGDIGAIQQILAAGNDGVGRIPAKHGGPARTLAELWVTVQDRQGELARLFADAAELGVNIEDVRIDHEPERPVGSVHIWVEESSAEAVLEALNGSGWPAHR</sequence>
<dbReference type="NCBIfam" id="NF005112">
    <property type="entry name" value="PRK06545.2-4"/>
    <property type="match status" value="1"/>
</dbReference>
<proteinExistence type="inferred from homology"/>
<feature type="domain" description="Prephenate/arogenate dehydrogenase" evidence="5">
    <location>
        <begin position="8"/>
        <end position="283"/>
    </location>
</feature>
<dbReference type="InterPro" id="IPR050812">
    <property type="entry name" value="Preph/Arog_dehydrog"/>
</dbReference>
<dbReference type="Pfam" id="PF02153">
    <property type="entry name" value="PDH_N"/>
    <property type="match status" value="1"/>
</dbReference>
<dbReference type="InterPro" id="IPR045865">
    <property type="entry name" value="ACT-like_dom_sf"/>
</dbReference>
<dbReference type="Gene3D" id="1.10.3660.10">
    <property type="entry name" value="6-phosphogluconate dehydrogenase C-terminal like domain"/>
    <property type="match status" value="1"/>
</dbReference>
<keyword evidence="2" id="KW-0560">Oxidoreductase</keyword>
<dbReference type="PANTHER" id="PTHR21363:SF0">
    <property type="entry name" value="PREPHENATE DEHYDROGENASE [NADP(+)]"/>
    <property type="match status" value="1"/>
</dbReference>
<dbReference type="InterPro" id="IPR003099">
    <property type="entry name" value="Prephen_DH"/>
</dbReference>
<reference evidence="6 7" key="1">
    <citation type="submission" date="2018-11" db="EMBL/GenBank/DDBJ databases">
        <title>Complete genome sequence of Nocardioides baekrokdamisoli strain KCTC 39748.</title>
        <authorList>
            <person name="Kang S.W."/>
            <person name="Lee K.C."/>
            <person name="Kim K.K."/>
            <person name="Kim J.S."/>
            <person name="Kim D.S."/>
            <person name="Ko S.H."/>
            <person name="Yang S.H."/>
            <person name="Shin Y.K."/>
            <person name="Lee J.S."/>
        </authorList>
    </citation>
    <scope>NUCLEOTIDE SEQUENCE [LARGE SCALE GENOMIC DNA]</scope>
    <source>
        <strain evidence="6 7">KCTC 39748</strain>
    </source>
</reference>
<dbReference type="OrthoDB" id="9802008at2"/>
<dbReference type="InterPro" id="IPR008927">
    <property type="entry name" value="6-PGluconate_DH-like_C_sf"/>
</dbReference>
<evidence type="ECO:0000313" key="7">
    <source>
        <dbReference type="Proteomes" id="UP000271573"/>
    </source>
</evidence>
<dbReference type="PANTHER" id="PTHR21363">
    <property type="entry name" value="PREPHENATE DEHYDROGENASE"/>
    <property type="match status" value="1"/>
</dbReference>
<dbReference type="Proteomes" id="UP000271573">
    <property type="component" value="Chromosome"/>
</dbReference>
<dbReference type="GO" id="GO:0008977">
    <property type="term" value="F:prephenate dehydrogenase (NAD+) activity"/>
    <property type="evidence" value="ECO:0007669"/>
    <property type="project" value="InterPro"/>
</dbReference>
<dbReference type="InterPro" id="IPR036291">
    <property type="entry name" value="NAD(P)-bd_dom_sf"/>
</dbReference>
<gene>
    <name evidence="6" type="ORF">Back2_03300</name>
</gene>
<dbReference type="PROSITE" id="PS51176">
    <property type="entry name" value="PDH_ADH"/>
    <property type="match status" value="1"/>
</dbReference>
<name>A0A3G9IUX9_9ACTN</name>
<evidence type="ECO:0000259" key="5">
    <source>
        <dbReference type="PROSITE" id="PS51176"/>
    </source>
</evidence>
<protein>
    <submittedName>
        <fullName evidence="6">Prephenate dehydrogenase</fullName>
    </submittedName>
</protein>
<dbReference type="InterPro" id="IPR046825">
    <property type="entry name" value="PDH_C"/>
</dbReference>
<keyword evidence="7" id="KW-1185">Reference proteome</keyword>
<dbReference type="RefSeq" id="WP_125566161.1">
    <property type="nucleotide sequence ID" value="NZ_AP019307.1"/>
</dbReference>
<dbReference type="Pfam" id="PF20463">
    <property type="entry name" value="PDH_C"/>
    <property type="match status" value="1"/>
</dbReference>
<dbReference type="SUPFAM" id="SSF51735">
    <property type="entry name" value="NAD(P)-binding Rossmann-fold domains"/>
    <property type="match status" value="1"/>
</dbReference>
<accession>A0A3G9IUX9</accession>
<dbReference type="NCBIfam" id="NF005111">
    <property type="entry name" value="PRK06545.2-3"/>
    <property type="match status" value="1"/>
</dbReference>
<evidence type="ECO:0000256" key="1">
    <source>
        <dbReference type="ARBA" id="ARBA00007964"/>
    </source>
</evidence>
<dbReference type="GO" id="GO:0004665">
    <property type="term" value="F:prephenate dehydrogenase (NADP+) activity"/>
    <property type="evidence" value="ECO:0007669"/>
    <property type="project" value="InterPro"/>
</dbReference>
<dbReference type="KEGG" id="nbe:Back2_03300"/>
<evidence type="ECO:0000256" key="3">
    <source>
        <dbReference type="ARBA" id="ARBA00023141"/>
    </source>
</evidence>
<evidence type="ECO:0000256" key="4">
    <source>
        <dbReference type="ARBA" id="ARBA00029440"/>
    </source>
</evidence>
<dbReference type="SUPFAM" id="SSF48179">
    <property type="entry name" value="6-phosphogluconate dehydrogenase C-terminal domain-like"/>
    <property type="match status" value="1"/>
</dbReference>
<dbReference type="InterPro" id="IPR046826">
    <property type="entry name" value="PDH_N"/>
</dbReference>
<evidence type="ECO:0000256" key="2">
    <source>
        <dbReference type="ARBA" id="ARBA00023002"/>
    </source>
</evidence>
<dbReference type="SUPFAM" id="SSF55021">
    <property type="entry name" value="ACT-like"/>
    <property type="match status" value="1"/>
</dbReference>
<dbReference type="GO" id="GO:0006571">
    <property type="term" value="P:tyrosine biosynthetic process"/>
    <property type="evidence" value="ECO:0007669"/>
    <property type="project" value="InterPro"/>
</dbReference>
<evidence type="ECO:0000313" key="6">
    <source>
        <dbReference type="EMBL" id="BBH16043.1"/>
    </source>
</evidence>
<organism evidence="6 7">
    <name type="scientific">Nocardioides baekrokdamisoli</name>
    <dbReference type="NCBI Taxonomy" id="1804624"/>
    <lineage>
        <taxon>Bacteria</taxon>
        <taxon>Bacillati</taxon>
        <taxon>Actinomycetota</taxon>
        <taxon>Actinomycetes</taxon>
        <taxon>Propionibacteriales</taxon>
        <taxon>Nocardioidaceae</taxon>
        <taxon>Nocardioides</taxon>
    </lineage>
</organism>
<comment type="pathway">
    <text evidence="4">Amino-acid biosynthesis.</text>
</comment>
<keyword evidence="3" id="KW-0028">Amino-acid biosynthesis</keyword>